<keyword evidence="5 9" id="KW-0653">Protein transport</keyword>
<keyword evidence="6" id="KW-0333">Golgi apparatus</keyword>
<dbReference type="PANTHER" id="PTHR11753">
    <property type="entry name" value="ADAPTOR COMPLEXES SMALL SUBUNIT FAMILY"/>
    <property type="match status" value="1"/>
</dbReference>
<keyword evidence="8" id="KW-0968">Cytoplasmic vesicle</keyword>
<dbReference type="VEuPathDB" id="ToxoDB:CSUI_002446"/>
<sequence length="182" mass="20535">MSVGPAVTRRRAVVCLSLSPDPPFKMIKSILVVNNQGKPRILRFYDGTPHEKQQHLLRRIYHLVSQRPDDASCCFADDKELLGPNAKIIYRHFATLYFIFVTDEMESALGILDLIQVFVQVLDSCFENVCELDLIYHFDKANFILDEIVVGGLVIETNIDSILQSVSSVKKLVDSESSLFAS</sequence>
<evidence type="ECO:0000256" key="9">
    <source>
        <dbReference type="PIRNR" id="PIRNR015588"/>
    </source>
</evidence>
<organism evidence="11 12">
    <name type="scientific">Cystoisospora suis</name>
    <dbReference type="NCBI Taxonomy" id="483139"/>
    <lineage>
        <taxon>Eukaryota</taxon>
        <taxon>Sar</taxon>
        <taxon>Alveolata</taxon>
        <taxon>Apicomplexa</taxon>
        <taxon>Conoidasida</taxon>
        <taxon>Coccidia</taxon>
        <taxon>Eucoccidiorida</taxon>
        <taxon>Eimeriorina</taxon>
        <taxon>Sarcocystidae</taxon>
        <taxon>Cystoisospora</taxon>
    </lineage>
</organism>
<dbReference type="RefSeq" id="XP_067925373.1">
    <property type="nucleotide sequence ID" value="XM_068062647.1"/>
</dbReference>
<gene>
    <name evidence="11" type="ORF">CSUI_002446</name>
</gene>
<dbReference type="Proteomes" id="UP000221165">
    <property type="component" value="Unassembled WGS sequence"/>
</dbReference>
<dbReference type="AlphaFoldDB" id="A0A2C6L812"/>
<dbReference type="InterPro" id="IPR011012">
    <property type="entry name" value="Longin-like_dom_sf"/>
</dbReference>
<dbReference type="GO" id="GO:0005794">
    <property type="term" value="C:Golgi apparatus"/>
    <property type="evidence" value="ECO:0007669"/>
    <property type="project" value="UniProtKB-SubCell"/>
</dbReference>
<comment type="caution">
    <text evidence="11">The sequence shown here is derived from an EMBL/GenBank/DDBJ whole genome shotgun (WGS) entry which is preliminary data.</text>
</comment>
<keyword evidence="4 9" id="KW-0813">Transport</keyword>
<evidence type="ECO:0000256" key="7">
    <source>
        <dbReference type="ARBA" id="ARBA00023136"/>
    </source>
</evidence>
<evidence type="ECO:0000259" key="10">
    <source>
        <dbReference type="Pfam" id="PF01217"/>
    </source>
</evidence>
<evidence type="ECO:0000256" key="5">
    <source>
        <dbReference type="ARBA" id="ARBA00022927"/>
    </source>
</evidence>
<protein>
    <recommendedName>
        <fullName evidence="9">AP complex subunit sigma</fullName>
    </recommendedName>
</protein>
<comment type="subcellular location">
    <subcellularLocation>
        <location evidence="1">Cytoplasmic vesicle membrane</location>
        <topology evidence="1">Peripheral membrane protein</topology>
        <orientation evidence="1">Cytoplasmic side</orientation>
    </subcellularLocation>
    <subcellularLocation>
        <location evidence="2">Golgi apparatus</location>
    </subcellularLocation>
</comment>
<dbReference type="CDD" id="cd14834">
    <property type="entry name" value="AP3_sigma"/>
    <property type="match status" value="1"/>
</dbReference>
<dbReference type="GO" id="GO:0006896">
    <property type="term" value="P:Golgi to vacuole transport"/>
    <property type="evidence" value="ECO:0007669"/>
    <property type="project" value="InterPro"/>
</dbReference>
<dbReference type="FunFam" id="3.30.450.60:FF:000001">
    <property type="entry name" value="AP complex subunit sigma"/>
    <property type="match status" value="1"/>
</dbReference>
<evidence type="ECO:0000256" key="3">
    <source>
        <dbReference type="ARBA" id="ARBA00006972"/>
    </source>
</evidence>
<dbReference type="InterPro" id="IPR000804">
    <property type="entry name" value="Clathrin_sm-chain_CS"/>
</dbReference>
<dbReference type="GO" id="GO:0030123">
    <property type="term" value="C:AP-3 adaptor complex"/>
    <property type="evidence" value="ECO:0007669"/>
    <property type="project" value="InterPro"/>
</dbReference>
<dbReference type="InterPro" id="IPR027155">
    <property type="entry name" value="APS3"/>
</dbReference>
<dbReference type="GO" id="GO:0006886">
    <property type="term" value="P:intracellular protein transport"/>
    <property type="evidence" value="ECO:0007669"/>
    <property type="project" value="UniProtKB-UniRule"/>
</dbReference>
<dbReference type="SUPFAM" id="SSF64356">
    <property type="entry name" value="SNARE-like"/>
    <property type="match status" value="1"/>
</dbReference>
<evidence type="ECO:0000313" key="12">
    <source>
        <dbReference type="Proteomes" id="UP000221165"/>
    </source>
</evidence>
<dbReference type="GO" id="GO:0030659">
    <property type="term" value="C:cytoplasmic vesicle membrane"/>
    <property type="evidence" value="ECO:0007669"/>
    <property type="project" value="UniProtKB-SubCell"/>
</dbReference>
<dbReference type="GeneID" id="94425858"/>
<comment type="similarity">
    <text evidence="3 9">Belongs to the adaptor complexes small subunit family.</text>
</comment>
<dbReference type="PIRSF" id="PIRSF015588">
    <property type="entry name" value="AP_complex_sigma"/>
    <property type="match status" value="1"/>
</dbReference>
<proteinExistence type="inferred from homology"/>
<feature type="domain" description="AP complex mu/sigma subunit" evidence="10">
    <location>
        <begin position="26"/>
        <end position="171"/>
    </location>
</feature>
<dbReference type="InterPro" id="IPR016635">
    <property type="entry name" value="AP_complex_ssu"/>
</dbReference>
<evidence type="ECO:0000256" key="4">
    <source>
        <dbReference type="ARBA" id="ARBA00022448"/>
    </source>
</evidence>
<evidence type="ECO:0000256" key="8">
    <source>
        <dbReference type="ARBA" id="ARBA00023329"/>
    </source>
</evidence>
<dbReference type="OrthoDB" id="371463at2759"/>
<keyword evidence="7 9" id="KW-0472">Membrane</keyword>
<reference evidence="11 12" key="1">
    <citation type="journal article" date="2017" name="Int. J. Parasitol.">
        <title>The genome of the protozoan parasite Cystoisospora suis and a reverse vaccinology approach to identify vaccine candidates.</title>
        <authorList>
            <person name="Palmieri N."/>
            <person name="Shrestha A."/>
            <person name="Ruttkowski B."/>
            <person name="Beck T."/>
            <person name="Vogl C."/>
            <person name="Tomley F."/>
            <person name="Blake D.P."/>
            <person name="Joachim A."/>
        </authorList>
    </citation>
    <scope>NUCLEOTIDE SEQUENCE [LARGE SCALE GENOMIC DNA]</scope>
    <source>
        <strain evidence="11 12">Wien I</strain>
    </source>
</reference>
<evidence type="ECO:0000256" key="6">
    <source>
        <dbReference type="ARBA" id="ARBA00023034"/>
    </source>
</evidence>
<evidence type="ECO:0000313" key="11">
    <source>
        <dbReference type="EMBL" id="PHJ23698.1"/>
    </source>
</evidence>
<accession>A0A2C6L812</accession>
<dbReference type="PROSITE" id="PS00989">
    <property type="entry name" value="CLAT_ADAPTOR_S"/>
    <property type="match status" value="1"/>
</dbReference>
<dbReference type="Gene3D" id="3.30.450.60">
    <property type="match status" value="1"/>
</dbReference>
<dbReference type="Pfam" id="PF01217">
    <property type="entry name" value="Clat_adaptor_s"/>
    <property type="match status" value="1"/>
</dbReference>
<name>A0A2C6L812_9APIC</name>
<evidence type="ECO:0000256" key="1">
    <source>
        <dbReference type="ARBA" id="ARBA00004180"/>
    </source>
</evidence>
<dbReference type="InterPro" id="IPR022775">
    <property type="entry name" value="AP_mu_sigma_su"/>
</dbReference>
<evidence type="ECO:0000256" key="2">
    <source>
        <dbReference type="ARBA" id="ARBA00004555"/>
    </source>
</evidence>
<dbReference type="EMBL" id="MIGC01001033">
    <property type="protein sequence ID" value="PHJ23698.1"/>
    <property type="molecule type" value="Genomic_DNA"/>
</dbReference>
<keyword evidence="12" id="KW-1185">Reference proteome</keyword>